<dbReference type="AlphaFoldDB" id="B8D2M1"/>
<evidence type="ECO:0000259" key="1">
    <source>
        <dbReference type="Pfam" id="PF18533"/>
    </source>
</evidence>
<dbReference type="eggNOG" id="arCOG04104">
    <property type="taxonomic scope" value="Archaea"/>
</dbReference>
<sequence>MKVFTMGLKHGKYIYVKRSDGWYVKVRVLNIRFGKKQEEGIDVNNPTRYIVTGFKTKVPPITAIVISEDALPQPVRSLVNEV</sequence>
<reference evidence="2 3" key="1">
    <citation type="journal article" date="2009" name="J. Bacteriol.">
        <title>Complete genome sequence of the anaerobic, protein-degrading hyperthermophilic crenarchaeon Desulfurococcus kamchatkensis.</title>
        <authorList>
            <person name="Ravin N.V."/>
            <person name="Mardanov A.V."/>
            <person name="Beletsky A.V."/>
            <person name="Kublanov I.V."/>
            <person name="Kolganova T.V."/>
            <person name="Lebedinsky A.V."/>
            <person name="Chernyh N.A."/>
            <person name="Bonch-Osmolovskaya E.A."/>
            <person name="Skryabin K.G."/>
        </authorList>
    </citation>
    <scope>NUCLEOTIDE SEQUENCE [LARGE SCALE GENOMIC DNA]</scope>
    <source>
        <strain evidence="3">DSM 18924 / JCM 16383 / VKM B-2413 / 1221n</strain>
    </source>
</reference>
<organism evidence="2 3">
    <name type="scientific">Desulfurococcus amylolyticus (strain DSM 18924 / JCM 16383 / VKM B-2413 / 1221n)</name>
    <name type="common">Desulfurococcus kamchatkensis</name>
    <dbReference type="NCBI Taxonomy" id="490899"/>
    <lineage>
        <taxon>Archaea</taxon>
        <taxon>Thermoproteota</taxon>
        <taxon>Thermoprotei</taxon>
        <taxon>Desulfurococcales</taxon>
        <taxon>Desulfurococcaceae</taxon>
        <taxon>Desulfurococcus</taxon>
    </lineage>
</organism>
<dbReference type="KEGG" id="dka:DKAM_0283"/>
<accession>B8D2M1</accession>
<dbReference type="STRING" id="490899.DKAM_0283"/>
<evidence type="ECO:0000313" key="3">
    <source>
        <dbReference type="Proteomes" id="UP000006903"/>
    </source>
</evidence>
<name>B8D2M1_DESA1</name>
<proteinExistence type="predicted"/>
<dbReference type="HOGENOM" id="CLU_188105_0_0_2"/>
<protein>
    <recommendedName>
        <fullName evidence="1">DUF5622 domain-containing protein</fullName>
    </recommendedName>
</protein>
<feature type="domain" description="DUF5622" evidence="1">
    <location>
        <begin position="8"/>
        <end position="80"/>
    </location>
</feature>
<dbReference type="Proteomes" id="UP000006903">
    <property type="component" value="Chromosome"/>
</dbReference>
<gene>
    <name evidence="2" type="ordered locus">DKAM_0283</name>
</gene>
<dbReference type="InterPro" id="IPR041043">
    <property type="entry name" value="DUF5622"/>
</dbReference>
<dbReference type="Gene3D" id="3.30.160.830">
    <property type="match status" value="1"/>
</dbReference>
<dbReference type="Pfam" id="PF18533">
    <property type="entry name" value="DUF5622"/>
    <property type="match status" value="1"/>
</dbReference>
<dbReference type="EMBL" id="CP001140">
    <property type="protein sequence ID" value="ACL10609.1"/>
    <property type="molecule type" value="Genomic_DNA"/>
</dbReference>
<evidence type="ECO:0000313" key="2">
    <source>
        <dbReference type="EMBL" id="ACL10609.1"/>
    </source>
</evidence>